<dbReference type="KEGG" id="camu:CA2015_3923"/>
<protein>
    <submittedName>
        <fullName evidence="1">Lactate/malate dehydrogenase</fullName>
    </submittedName>
</protein>
<dbReference type="AlphaFoldDB" id="A0A0H4PFM6"/>
<evidence type="ECO:0000313" key="2">
    <source>
        <dbReference type="Proteomes" id="UP000036520"/>
    </source>
</evidence>
<proteinExistence type="predicted"/>
<dbReference type="PANTHER" id="PTHR14097:SF8">
    <property type="entry name" value="NAD(P)-BINDING DOMAIN-CONTAINING PROTEIN"/>
    <property type="match status" value="1"/>
</dbReference>
<reference evidence="1 2" key="1">
    <citation type="submission" date="2015-07" db="EMBL/GenBank/DDBJ databases">
        <authorList>
            <person name="Kim K.M."/>
        </authorList>
    </citation>
    <scope>NUCLEOTIDE SEQUENCE [LARGE SCALE GENOMIC DNA]</scope>
    <source>
        <strain evidence="1 2">KCTC 12363</strain>
    </source>
</reference>
<keyword evidence="2" id="KW-1185">Reference proteome</keyword>
<dbReference type="Gene3D" id="3.40.50.720">
    <property type="entry name" value="NAD(P)-binding Rossmann-like Domain"/>
    <property type="match status" value="1"/>
</dbReference>
<dbReference type="STRING" id="320787.CA2015_3923"/>
<name>A0A0H4PFM6_9BACT</name>
<dbReference type="Proteomes" id="UP000036520">
    <property type="component" value="Chromosome"/>
</dbReference>
<gene>
    <name evidence="1" type="ORF">CA2015_3923</name>
</gene>
<dbReference type="SUPFAM" id="SSF51735">
    <property type="entry name" value="NAD(P)-binding Rossmann-fold domains"/>
    <property type="match status" value="1"/>
</dbReference>
<dbReference type="EMBL" id="CP012040">
    <property type="protein sequence ID" value="AKP53286.1"/>
    <property type="molecule type" value="Genomic_DNA"/>
</dbReference>
<dbReference type="PANTHER" id="PTHR14097">
    <property type="entry name" value="OXIDOREDUCTASE HTATIP2"/>
    <property type="match status" value="1"/>
</dbReference>
<dbReference type="OrthoDB" id="9798632at2"/>
<accession>A0A0H4PFM6</accession>
<dbReference type="RefSeq" id="WP_048643407.1">
    <property type="nucleotide sequence ID" value="NZ_CP012040.1"/>
</dbReference>
<evidence type="ECO:0000313" key="1">
    <source>
        <dbReference type="EMBL" id="AKP53286.1"/>
    </source>
</evidence>
<dbReference type="InterPro" id="IPR036291">
    <property type="entry name" value="NAD(P)-bd_dom_sf"/>
</dbReference>
<organism evidence="1 2">
    <name type="scientific">Cyclobacterium amurskyense</name>
    <dbReference type="NCBI Taxonomy" id="320787"/>
    <lineage>
        <taxon>Bacteria</taxon>
        <taxon>Pseudomonadati</taxon>
        <taxon>Bacteroidota</taxon>
        <taxon>Cytophagia</taxon>
        <taxon>Cytophagales</taxon>
        <taxon>Cyclobacteriaceae</taxon>
        <taxon>Cyclobacterium</taxon>
    </lineage>
</organism>
<sequence length="220" mass="24682">MKIIITGASGMVGHAVLIECLEAAIVKEILLINRRPIELHHPKIKELLVADFEQIPSHAQNLAGYDACFHCMGVSVMGLSEEAYTKMTFGYSKILFDTLYKSTPGMIVTYISGVGTDSSEKGNSMWARVKGKTENYLLHLGFKDAYAFRPGIILPEKGVKSKTGWYNTLYVLFRPIFPLFKRMKNTIGSSNLGKAMLLLLKSPNEKKVFEPYQIKQLENK</sequence>